<reference evidence="2 3" key="1">
    <citation type="journal article" date="2021" name="Comput. Struct. Biotechnol. J.">
        <title>De novo genome assembly of the potent medicinal plant Rehmannia glutinosa using nanopore technology.</title>
        <authorList>
            <person name="Ma L."/>
            <person name="Dong C."/>
            <person name="Song C."/>
            <person name="Wang X."/>
            <person name="Zheng X."/>
            <person name="Niu Y."/>
            <person name="Chen S."/>
            <person name="Feng W."/>
        </authorList>
    </citation>
    <scope>NUCLEOTIDE SEQUENCE [LARGE SCALE GENOMIC DNA]</scope>
    <source>
        <strain evidence="2">DH-2019</strain>
    </source>
</reference>
<proteinExistence type="predicted"/>
<comment type="caution">
    <text evidence="2">The sequence shown here is derived from an EMBL/GenBank/DDBJ whole genome shotgun (WGS) entry which is preliminary data.</text>
</comment>
<gene>
    <name evidence="2" type="ORF">DH2020_034538</name>
</gene>
<keyword evidence="3" id="KW-1185">Reference proteome</keyword>
<evidence type="ECO:0000256" key="1">
    <source>
        <dbReference type="SAM" id="MobiDB-lite"/>
    </source>
</evidence>
<feature type="compositionally biased region" description="Basic and acidic residues" evidence="1">
    <location>
        <begin position="206"/>
        <end position="229"/>
    </location>
</feature>
<dbReference type="EMBL" id="JABTTQ020001344">
    <property type="protein sequence ID" value="KAK6131741.1"/>
    <property type="molecule type" value="Genomic_DNA"/>
</dbReference>
<accession>A0ABR0VC73</accession>
<protein>
    <submittedName>
        <fullName evidence="2">Uncharacterized protein</fullName>
    </submittedName>
</protein>
<sequence length="361" mass="42138">MVPCWGCKCRFGFSDFTLITGLNPGIENDFVKDIPSDRRMKFCFHCLDTRRNGKGICCDVSRRVPEDLSYPLDEETVPTDDREMVEETARERDRHIERVRAYKCRRCFFSYERKDQELDRKIYALDQKLEARSHLYTWFTREASDGDGISPIMGQWWRQRRPRVVVEEEEHDQVVEDPVRISRGRSFEEEEDRMQRRPRGGGGAGKHGDDREREIYKEGKRPSKHVEKENVLQTGVKRKRVPSIHTRTPFTINRATNNHLEPFWTRCKLISSSGGSIEGQKFKEWYTNAVIDVDLAMTLLRGDRQDIPVSFGKYTRAILDGTSEKSIYDGGVMCFEDVVGDVIILKPSRPKLSFFNAFLYK</sequence>
<feature type="region of interest" description="Disordered" evidence="1">
    <location>
        <begin position="184"/>
        <end position="229"/>
    </location>
</feature>
<evidence type="ECO:0000313" key="2">
    <source>
        <dbReference type="EMBL" id="KAK6131741.1"/>
    </source>
</evidence>
<name>A0ABR0VC73_REHGL</name>
<dbReference type="Proteomes" id="UP001318860">
    <property type="component" value="Unassembled WGS sequence"/>
</dbReference>
<organism evidence="2 3">
    <name type="scientific">Rehmannia glutinosa</name>
    <name type="common">Chinese foxglove</name>
    <dbReference type="NCBI Taxonomy" id="99300"/>
    <lineage>
        <taxon>Eukaryota</taxon>
        <taxon>Viridiplantae</taxon>
        <taxon>Streptophyta</taxon>
        <taxon>Embryophyta</taxon>
        <taxon>Tracheophyta</taxon>
        <taxon>Spermatophyta</taxon>
        <taxon>Magnoliopsida</taxon>
        <taxon>eudicotyledons</taxon>
        <taxon>Gunneridae</taxon>
        <taxon>Pentapetalae</taxon>
        <taxon>asterids</taxon>
        <taxon>lamiids</taxon>
        <taxon>Lamiales</taxon>
        <taxon>Orobanchaceae</taxon>
        <taxon>Rehmannieae</taxon>
        <taxon>Rehmannia</taxon>
    </lineage>
</organism>
<evidence type="ECO:0000313" key="3">
    <source>
        <dbReference type="Proteomes" id="UP001318860"/>
    </source>
</evidence>